<dbReference type="Pfam" id="PF17231">
    <property type="entry name" value="DUF5305"/>
    <property type="match status" value="1"/>
</dbReference>
<feature type="transmembrane region" description="Helical" evidence="3">
    <location>
        <begin position="20"/>
        <end position="40"/>
    </location>
</feature>
<feature type="transmembrane region" description="Helical" evidence="3">
    <location>
        <begin position="226"/>
        <end position="246"/>
    </location>
</feature>
<proteinExistence type="predicted"/>
<feature type="region of interest" description="Disordered" evidence="2">
    <location>
        <begin position="342"/>
        <end position="386"/>
    </location>
</feature>
<evidence type="ECO:0000313" key="4">
    <source>
        <dbReference type="EMBL" id="QSG01622.1"/>
    </source>
</evidence>
<dbReference type="EMBL" id="CP064786">
    <property type="protein sequence ID" value="QSG01622.1"/>
    <property type="molecule type" value="Genomic_DNA"/>
</dbReference>
<evidence type="ECO:0000256" key="1">
    <source>
        <dbReference type="SAM" id="Coils"/>
    </source>
</evidence>
<dbReference type="GeneID" id="70683778"/>
<protein>
    <submittedName>
        <fullName evidence="4">Putative membrane protein</fullName>
    </submittedName>
</protein>
<evidence type="ECO:0000313" key="5">
    <source>
        <dbReference type="Proteomes" id="UP000663586"/>
    </source>
</evidence>
<accession>A0A897MMJ7</accession>
<gene>
    <name evidence="4" type="ORF">AArcS_0393</name>
</gene>
<dbReference type="InterPro" id="IPR035185">
    <property type="entry name" value="DUF5305"/>
</dbReference>
<reference evidence="4" key="1">
    <citation type="submission" date="2020-11" db="EMBL/GenBank/DDBJ databases">
        <title>Carbohydrate-dependent, anaerobic sulfur respiration: A novel catabolism in halophilic archaea.</title>
        <authorList>
            <person name="Sorokin D.Y."/>
            <person name="Messina E."/>
            <person name="Smedile F."/>
            <person name="La Cono V."/>
            <person name="Hallsworth J.E."/>
            <person name="Yakimov M.M."/>
        </authorList>
    </citation>
    <scope>NUCLEOTIDE SEQUENCE</scope>
    <source>
        <strain evidence="4">AArc-S</strain>
    </source>
</reference>
<keyword evidence="1" id="KW-0175">Coiled coil</keyword>
<keyword evidence="5" id="KW-1185">Reference proteome</keyword>
<keyword evidence="3" id="KW-1133">Transmembrane helix</keyword>
<evidence type="ECO:0000256" key="2">
    <source>
        <dbReference type="SAM" id="MobiDB-lite"/>
    </source>
</evidence>
<feature type="coiled-coil region" evidence="1">
    <location>
        <begin position="141"/>
        <end position="168"/>
    </location>
</feature>
<feature type="compositionally biased region" description="Acidic residues" evidence="2">
    <location>
        <begin position="366"/>
        <end position="380"/>
    </location>
</feature>
<keyword evidence="3" id="KW-0472">Membrane</keyword>
<sequence length="386" mass="42446">MPLIDDPRAKLLIANHGRNLMIALAVVGVIALVVAAGIALTPPTTTATEQTDQQSIETTGMISAEVVDEEEWSGVSSDGSTYLIEASPVVDIEPQTSAPDGTAVTHEVTLQIEGTRDGDVFWNEEEVLITEETTVEDGDATTTTSVDVEELQERLAELQERLSGVGSVETTIHLRTEYDTGTYEGDLTTSSELEVTDRAYWFESDLTDSETRDTTRTVEETGSPNWMAVSLFSLIGLFFLTAAGTVRATNPEEMDIAAIKQEIHRRRYADWISTGSIPMWVGNNYIELDTLEDVVDVAIDTKERVVHDRRRDLFAVINGNVVYYYSKVGDWDEGAWPKLNLPEAEEPVNVAGGATSPPGEAPRDEDSGDDDSESSDSWDEDVWRNF</sequence>
<keyword evidence="3" id="KW-0812">Transmembrane</keyword>
<evidence type="ECO:0000256" key="3">
    <source>
        <dbReference type="SAM" id="Phobius"/>
    </source>
</evidence>
<dbReference type="AlphaFoldDB" id="A0A897MMJ7"/>
<dbReference type="RefSeq" id="WP_238478739.1">
    <property type="nucleotide sequence ID" value="NZ_CP064786.1"/>
</dbReference>
<dbReference type="Proteomes" id="UP000663586">
    <property type="component" value="Chromosome"/>
</dbReference>
<name>A0A897MMJ7_9EURY</name>
<organism evidence="4 5">
    <name type="scientific">Natranaeroarchaeum sulfidigenes</name>
    <dbReference type="NCBI Taxonomy" id="2784880"/>
    <lineage>
        <taxon>Archaea</taxon>
        <taxon>Methanobacteriati</taxon>
        <taxon>Methanobacteriota</taxon>
        <taxon>Stenosarchaea group</taxon>
        <taxon>Halobacteria</taxon>
        <taxon>Halobacteriales</taxon>
        <taxon>Natronoarchaeaceae</taxon>
        <taxon>Natranaeroarchaeum</taxon>
    </lineage>
</organism>
<dbReference type="KEGG" id="hara:AArcS_0393"/>